<keyword evidence="2" id="KW-1185">Reference proteome</keyword>
<accession>A0A084AHS8</accession>
<protein>
    <submittedName>
        <fullName evidence="1">Uncharacterized protein</fullName>
    </submittedName>
</protein>
<dbReference type="Proteomes" id="UP000028045">
    <property type="component" value="Unassembled WGS sequence"/>
</dbReference>
<dbReference type="EMBL" id="KL648721">
    <property type="protein sequence ID" value="KEY64857.1"/>
    <property type="molecule type" value="Genomic_DNA"/>
</dbReference>
<dbReference type="AlphaFoldDB" id="A0A084AHS8"/>
<reference evidence="1 2" key="1">
    <citation type="journal article" date="2014" name="BMC Genomics">
        <title>Comparative genome sequencing reveals chemotype-specific gene clusters in the toxigenic black mold Stachybotrys.</title>
        <authorList>
            <person name="Semeiks J."/>
            <person name="Borek D."/>
            <person name="Otwinowski Z."/>
            <person name="Grishin N.V."/>
        </authorList>
    </citation>
    <scope>NUCLEOTIDE SEQUENCE [LARGE SCALE GENOMIC DNA]</scope>
    <source>
        <strain evidence="2">CBS 109288 / IBT 7711</strain>
    </source>
</reference>
<sequence>MAAAEVLSSRTSVGEYLPQHFQSLPSLEVAKDRFLDKAKGEELIKEVIKDFFVKAGMDRTFGVAMLHRHFDLADNEKLVEYEGTSTPWEGTVTAMRAPQEAIWGFDRDGVLRPTEFYYSEKMDNPLSENALRFIAKFKTLLDSMDLTESLGLAHYPGDDFQGTCEFTQGRANINLKPKDYPTDLKHTPTVWYFSQPLWTRGCRCTCNANTTNHDHGRHVYTTSG</sequence>
<evidence type="ECO:0000313" key="2">
    <source>
        <dbReference type="Proteomes" id="UP000028045"/>
    </source>
</evidence>
<evidence type="ECO:0000313" key="1">
    <source>
        <dbReference type="EMBL" id="KEY64857.1"/>
    </source>
</evidence>
<name>A0A084AHS8_STACB</name>
<gene>
    <name evidence="1" type="ORF">S7711_03855</name>
</gene>
<organism evidence="1 2">
    <name type="scientific">Stachybotrys chartarum (strain CBS 109288 / IBT 7711)</name>
    <name type="common">Toxic black mold</name>
    <name type="synonym">Stilbospora chartarum</name>
    <dbReference type="NCBI Taxonomy" id="1280523"/>
    <lineage>
        <taxon>Eukaryota</taxon>
        <taxon>Fungi</taxon>
        <taxon>Dikarya</taxon>
        <taxon>Ascomycota</taxon>
        <taxon>Pezizomycotina</taxon>
        <taxon>Sordariomycetes</taxon>
        <taxon>Hypocreomycetidae</taxon>
        <taxon>Hypocreales</taxon>
        <taxon>Stachybotryaceae</taxon>
        <taxon>Stachybotrys</taxon>
    </lineage>
</organism>
<dbReference type="OrthoDB" id="2322999at2759"/>
<proteinExistence type="predicted"/>
<dbReference type="HOGENOM" id="CLU_100665_2_0_1"/>